<evidence type="ECO:0000313" key="4">
    <source>
        <dbReference type="Proteomes" id="UP000006727"/>
    </source>
</evidence>
<organism evidence="2">
    <name type="scientific">Physcomitrium patens</name>
    <name type="common">Spreading-leaved earth moss</name>
    <name type="synonym">Physcomitrella patens</name>
    <dbReference type="NCBI Taxonomy" id="3218"/>
    <lineage>
        <taxon>Eukaryota</taxon>
        <taxon>Viridiplantae</taxon>
        <taxon>Streptophyta</taxon>
        <taxon>Embryophyta</taxon>
        <taxon>Bryophyta</taxon>
        <taxon>Bryophytina</taxon>
        <taxon>Bryopsida</taxon>
        <taxon>Funariidae</taxon>
        <taxon>Funariales</taxon>
        <taxon>Funariaceae</taxon>
        <taxon>Physcomitrium</taxon>
    </lineage>
</organism>
<dbReference type="EMBL" id="ABEU02000018">
    <property type="protein sequence ID" value="PNR34876.1"/>
    <property type="molecule type" value="Genomic_DNA"/>
</dbReference>
<sequence length="305" mass="32224">MANRQLATVSLILGIVFANLDCTLGNLECEDLPIEYCAFSVASSGTRCVLEKYRGKDGIILYECQSSMTMAEREEEWIESDECIISCGMERISVGLSTDLLMDSHFTKMLCSSECLNNCPNLIDLYTSLAAGEGMYLPQLCKEQTIKRIIADPMKKATDEDYPRFILPNLQSDGAMAPERSPIRQSGAGFTPATGSRLGPDYPGYGSSPRGLSGGGGTVAPTSPGLGVYSLPPLDGVTIPPIQTAPAAHALASLGPSISRRPFFFASAPTPSPSTQSIPVVDTAVGSSPGFDLGFPEAAAVPPVV</sequence>
<feature type="chain" id="PRO_5044576279" description="PAR1 protein" evidence="1">
    <location>
        <begin position="19"/>
        <end position="305"/>
    </location>
</feature>
<reference evidence="3" key="3">
    <citation type="submission" date="2020-12" db="UniProtKB">
        <authorList>
            <consortium name="EnsemblPlants"/>
        </authorList>
    </citation>
    <scope>IDENTIFICATION</scope>
</reference>
<reference evidence="2 4" key="1">
    <citation type="journal article" date="2008" name="Science">
        <title>The Physcomitrella genome reveals evolutionary insights into the conquest of land by plants.</title>
        <authorList>
            <person name="Rensing S."/>
            <person name="Lang D."/>
            <person name="Zimmer A."/>
            <person name="Terry A."/>
            <person name="Salamov A."/>
            <person name="Shapiro H."/>
            <person name="Nishiyama T."/>
            <person name="Perroud P.-F."/>
            <person name="Lindquist E."/>
            <person name="Kamisugi Y."/>
            <person name="Tanahashi T."/>
            <person name="Sakakibara K."/>
            <person name="Fujita T."/>
            <person name="Oishi K."/>
            <person name="Shin-I T."/>
            <person name="Kuroki Y."/>
            <person name="Toyoda A."/>
            <person name="Suzuki Y."/>
            <person name="Hashimoto A."/>
            <person name="Yamaguchi K."/>
            <person name="Sugano A."/>
            <person name="Kohara Y."/>
            <person name="Fujiyama A."/>
            <person name="Anterola A."/>
            <person name="Aoki S."/>
            <person name="Ashton N."/>
            <person name="Barbazuk W.B."/>
            <person name="Barker E."/>
            <person name="Bennetzen J."/>
            <person name="Bezanilla M."/>
            <person name="Blankenship R."/>
            <person name="Cho S.H."/>
            <person name="Dutcher S."/>
            <person name="Estelle M."/>
            <person name="Fawcett J.A."/>
            <person name="Gundlach H."/>
            <person name="Hanada K."/>
            <person name="Heyl A."/>
            <person name="Hicks K.A."/>
            <person name="Hugh J."/>
            <person name="Lohr M."/>
            <person name="Mayer K."/>
            <person name="Melkozernov A."/>
            <person name="Murata T."/>
            <person name="Nelson D."/>
            <person name="Pils B."/>
            <person name="Prigge M."/>
            <person name="Reiss B."/>
            <person name="Renner T."/>
            <person name="Rombauts S."/>
            <person name="Rushton P."/>
            <person name="Sanderfoot A."/>
            <person name="Schween G."/>
            <person name="Shiu S.-H."/>
            <person name="Stueber K."/>
            <person name="Theodoulou F.L."/>
            <person name="Tu H."/>
            <person name="Van de Peer Y."/>
            <person name="Verrier P.J."/>
            <person name="Waters E."/>
            <person name="Wood A."/>
            <person name="Yang L."/>
            <person name="Cove D."/>
            <person name="Cuming A."/>
            <person name="Hasebe M."/>
            <person name="Lucas S."/>
            <person name="Mishler D.B."/>
            <person name="Reski R."/>
            <person name="Grigoriev I."/>
            <person name="Quatrano R.S."/>
            <person name="Boore J.L."/>
        </authorList>
    </citation>
    <scope>NUCLEOTIDE SEQUENCE [LARGE SCALE GENOMIC DNA]</scope>
    <source>
        <strain evidence="3 4">cv. Gransden 2004</strain>
    </source>
</reference>
<dbReference type="PaxDb" id="3218-PP1S185_4V6.1"/>
<name>A0A2K1J027_PHYPA</name>
<dbReference type="OrthoDB" id="772928at2759"/>
<proteinExistence type="predicted"/>
<reference evidence="2 4" key="2">
    <citation type="journal article" date="2018" name="Plant J.">
        <title>The Physcomitrella patens chromosome-scale assembly reveals moss genome structure and evolution.</title>
        <authorList>
            <person name="Lang D."/>
            <person name="Ullrich K.K."/>
            <person name="Murat F."/>
            <person name="Fuchs J."/>
            <person name="Jenkins J."/>
            <person name="Haas F.B."/>
            <person name="Piednoel M."/>
            <person name="Gundlach H."/>
            <person name="Van Bel M."/>
            <person name="Meyberg R."/>
            <person name="Vives C."/>
            <person name="Morata J."/>
            <person name="Symeonidi A."/>
            <person name="Hiss M."/>
            <person name="Muchero W."/>
            <person name="Kamisugi Y."/>
            <person name="Saleh O."/>
            <person name="Blanc G."/>
            <person name="Decker E.L."/>
            <person name="van Gessel N."/>
            <person name="Grimwood J."/>
            <person name="Hayes R.D."/>
            <person name="Graham S.W."/>
            <person name="Gunter L.E."/>
            <person name="McDaniel S.F."/>
            <person name="Hoernstein S.N.W."/>
            <person name="Larsson A."/>
            <person name="Li F.W."/>
            <person name="Perroud P.F."/>
            <person name="Phillips J."/>
            <person name="Ranjan P."/>
            <person name="Rokshar D.S."/>
            <person name="Rothfels C.J."/>
            <person name="Schneider L."/>
            <person name="Shu S."/>
            <person name="Stevenson D.W."/>
            <person name="Thummler F."/>
            <person name="Tillich M."/>
            <person name="Villarreal Aguilar J.C."/>
            <person name="Widiez T."/>
            <person name="Wong G.K."/>
            <person name="Wymore A."/>
            <person name="Zhang Y."/>
            <person name="Zimmer A.D."/>
            <person name="Quatrano R.S."/>
            <person name="Mayer K.F.X."/>
            <person name="Goodstein D."/>
            <person name="Casacuberta J.M."/>
            <person name="Vandepoele K."/>
            <person name="Reski R."/>
            <person name="Cuming A.C."/>
            <person name="Tuskan G.A."/>
            <person name="Maumus F."/>
            <person name="Salse J."/>
            <person name="Schmutz J."/>
            <person name="Rensing S.A."/>
        </authorList>
    </citation>
    <scope>NUCLEOTIDE SEQUENCE [LARGE SCALE GENOMIC DNA]</scope>
    <source>
        <strain evidence="3 4">cv. Gransden 2004</strain>
    </source>
</reference>
<gene>
    <name evidence="3" type="primary">LOC112295125</name>
    <name evidence="2" type="ORF">PHYPA_022774</name>
</gene>
<dbReference type="EnsemblPlants" id="Pp3c18_5690V3.2">
    <property type="protein sequence ID" value="Pp3c18_5690V3.2"/>
    <property type="gene ID" value="Pp3c18_5690"/>
</dbReference>
<evidence type="ECO:0008006" key="5">
    <source>
        <dbReference type="Google" id="ProtNLM"/>
    </source>
</evidence>
<keyword evidence="4" id="KW-1185">Reference proteome</keyword>
<keyword evidence="1" id="KW-0732">Signal</keyword>
<dbReference type="GeneID" id="112295125"/>
<dbReference type="RefSeq" id="XP_024402100.1">
    <property type="nucleotide sequence ID" value="XM_024546332.2"/>
</dbReference>
<dbReference type="RefSeq" id="XP_024402102.1">
    <property type="nucleotide sequence ID" value="XM_024546334.2"/>
</dbReference>
<dbReference type="AlphaFoldDB" id="A0A2K1J027"/>
<dbReference type="Pfam" id="PF06521">
    <property type="entry name" value="PAR1"/>
    <property type="match status" value="1"/>
</dbReference>
<dbReference type="Gramene" id="Pp3c18_5690V3.1">
    <property type="protein sequence ID" value="Pp3c18_5690V3.1"/>
    <property type="gene ID" value="Pp3c18_5690"/>
</dbReference>
<accession>A0A2K1J027</accession>
<dbReference type="STRING" id="3218.A0A2K1J027"/>
<evidence type="ECO:0000313" key="2">
    <source>
        <dbReference type="EMBL" id="PNR34876.1"/>
    </source>
</evidence>
<dbReference type="RefSeq" id="XP_024402101.1">
    <property type="nucleotide sequence ID" value="XM_024546333.2"/>
</dbReference>
<dbReference type="EnsemblPlants" id="Pp3c18_5690V3.1">
    <property type="protein sequence ID" value="Pp3c18_5690V3.1"/>
    <property type="gene ID" value="Pp3c18_5690"/>
</dbReference>
<protein>
    <recommendedName>
        <fullName evidence="5">PAR1 protein</fullName>
    </recommendedName>
</protein>
<dbReference type="PANTHER" id="PTHR33649">
    <property type="entry name" value="PAR1 PROTEIN"/>
    <property type="match status" value="1"/>
</dbReference>
<dbReference type="Proteomes" id="UP000006727">
    <property type="component" value="Chromosome 18"/>
</dbReference>
<dbReference type="InterPro" id="IPR009489">
    <property type="entry name" value="PAR1"/>
</dbReference>
<dbReference type="Gramene" id="Pp3c18_5690V3.2">
    <property type="protein sequence ID" value="Pp3c18_5690V3.2"/>
    <property type="gene ID" value="Pp3c18_5690"/>
</dbReference>
<dbReference type="PANTHER" id="PTHR33649:SF2">
    <property type="entry name" value="PAR1 PROTEIN"/>
    <property type="match status" value="1"/>
</dbReference>
<evidence type="ECO:0000313" key="3">
    <source>
        <dbReference type="EnsemblPlants" id="Pp3c18_5690V3.1"/>
    </source>
</evidence>
<evidence type="ECO:0000256" key="1">
    <source>
        <dbReference type="SAM" id="SignalP"/>
    </source>
</evidence>
<feature type="signal peptide" evidence="1">
    <location>
        <begin position="1"/>
        <end position="18"/>
    </location>
</feature>